<dbReference type="NCBIfam" id="TIGR00254">
    <property type="entry name" value="GGDEF"/>
    <property type="match status" value="1"/>
</dbReference>
<name>A0A4R6SPJ2_LABRH</name>
<dbReference type="InterPro" id="IPR029787">
    <property type="entry name" value="Nucleotide_cyclase"/>
</dbReference>
<dbReference type="InterPro" id="IPR000014">
    <property type="entry name" value="PAS"/>
</dbReference>
<dbReference type="Gene3D" id="3.30.450.20">
    <property type="entry name" value="PAS domain"/>
    <property type="match status" value="1"/>
</dbReference>
<dbReference type="SUPFAM" id="SSF55785">
    <property type="entry name" value="PYP-like sensor domain (PAS domain)"/>
    <property type="match status" value="1"/>
</dbReference>
<evidence type="ECO:0000259" key="4">
    <source>
        <dbReference type="PROSITE" id="PS50887"/>
    </source>
</evidence>
<protein>
    <submittedName>
        <fullName evidence="5">Diguanylate cyclase/phosphodiesterase with PAS/PAC sensor(S)</fullName>
    </submittedName>
</protein>
<dbReference type="Pfam" id="PF00989">
    <property type="entry name" value="PAS"/>
    <property type="match status" value="1"/>
</dbReference>
<evidence type="ECO:0000259" key="1">
    <source>
        <dbReference type="PROSITE" id="PS50112"/>
    </source>
</evidence>
<dbReference type="SMART" id="SM00052">
    <property type="entry name" value="EAL"/>
    <property type="match status" value="1"/>
</dbReference>
<dbReference type="Pfam" id="PF00990">
    <property type="entry name" value="GGDEF"/>
    <property type="match status" value="1"/>
</dbReference>
<feature type="domain" description="GGDEF" evidence="4">
    <location>
        <begin position="309"/>
        <end position="441"/>
    </location>
</feature>
<dbReference type="Proteomes" id="UP000295444">
    <property type="component" value="Unassembled WGS sequence"/>
</dbReference>
<dbReference type="CDD" id="cd00130">
    <property type="entry name" value="PAS"/>
    <property type="match status" value="1"/>
</dbReference>
<sequence length="708" mass="78822">MALPERGDRDQTAWRARFAERWLDALTTANYVPMPLPALQHKLIEFTDVLAGQLLGEEFDEAVCEQLGTDLVRMRFTREPVLGHTLRLVGDDLLPLMGEADNPRARDRMTRVLAGLAVGFGTERTRSLLHQQETSRRAALEVRASMERELRTSEARFRAMFTQAGVGMVIVGADERFVEANKAFADMLGYTVDELRGLPISTTRRPDEPAELRRPYREMMAGTRDTYRMDRSIRRKDGSLLWCAMSATVVRAEDDSPLFIVAVVEDITERREFEQRLRHQATHDPLTGLPNRALFAERLTAAFEQDEDTRVALCYLDLDGFKVINDSLGHEIGDRLLIAVGARLAELTTESMLLARMGGDEFVILVPHAGRADVVELAAEIQRRLAEPVGIGGHRLSVSASIGIVERRAGDSTPAELMRDADVTLYWAKADGKNTWAVYDRERNAREVARFSLSARMPAALEREEFYVDYQPLVRLVDRALIGVEALVRWEHPEYGRLGPDQFIGLAEETGLIVPLGKWVLRKACGQAKRWLDRFGDKAPLVSVNLSARQAGEPTFVSDVAMILDAADLPAERIQLELTETAIMATTGAPLEVLRSLAAMGVRIAIDDFGTGYSNLTYLRHLPVHGLKLAGSFMHGMQGRDADPVDTRLVDTVVGLARVLGLEVTAEGVETEAQARRLLEIGCDVAQGWLFARPGPPEEVDRLITRPE</sequence>
<dbReference type="SMART" id="SM00267">
    <property type="entry name" value="GGDEF"/>
    <property type="match status" value="1"/>
</dbReference>
<dbReference type="EMBL" id="SNXZ01000001">
    <property type="protein sequence ID" value="TDQ05402.1"/>
    <property type="molecule type" value="Genomic_DNA"/>
</dbReference>
<dbReference type="Gene3D" id="3.30.70.270">
    <property type="match status" value="1"/>
</dbReference>
<dbReference type="RefSeq" id="WP_243753847.1">
    <property type="nucleotide sequence ID" value="NZ_SNXZ01000001.1"/>
</dbReference>
<evidence type="ECO:0000313" key="6">
    <source>
        <dbReference type="Proteomes" id="UP000295444"/>
    </source>
</evidence>
<feature type="domain" description="EAL" evidence="3">
    <location>
        <begin position="450"/>
        <end position="708"/>
    </location>
</feature>
<dbReference type="InterPro" id="IPR035919">
    <property type="entry name" value="EAL_sf"/>
</dbReference>
<dbReference type="GO" id="GO:0006355">
    <property type="term" value="P:regulation of DNA-templated transcription"/>
    <property type="evidence" value="ECO:0007669"/>
    <property type="project" value="InterPro"/>
</dbReference>
<dbReference type="AlphaFoldDB" id="A0A4R6SPJ2"/>
<dbReference type="CDD" id="cd01949">
    <property type="entry name" value="GGDEF"/>
    <property type="match status" value="1"/>
</dbReference>
<dbReference type="Pfam" id="PF00563">
    <property type="entry name" value="EAL"/>
    <property type="match status" value="1"/>
</dbReference>
<gene>
    <name evidence="5" type="ORF">EV186_1011372</name>
</gene>
<comment type="caution">
    <text evidence="5">The sequence shown here is derived from an EMBL/GenBank/DDBJ whole genome shotgun (WGS) entry which is preliminary data.</text>
</comment>
<dbReference type="PANTHER" id="PTHR44757">
    <property type="entry name" value="DIGUANYLATE CYCLASE DGCP"/>
    <property type="match status" value="1"/>
</dbReference>
<dbReference type="SUPFAM" id="SSF141868">
    <property type="entry name" value="EAL domain-like"/>
    <property type="match status" value="1"/>
</dbReference>
<accession>A0A4R6SPJ2</accession>
<organism evidence="5 6">
    <name type="scientific">Labedaea rhizosphaerae</name>
    <dbReference type="NCBI Taxonomy" id="598644"/>
    <lineage>
        <taxon>Bacteria</taxon>
        <taxon>Bacillati</taxon>
        <taxon>Actinomycetota</taxon>
        <taxon>Actinomycetes</taxon>
        <taxon>Pseudonocardiales</taxon>
        <taxon>Pseudonocardiaceae</taxon>
        <taxon>Labedaea</taxon>
    </lineage>
</organism>
<dbReference type="NCBIfam" id="TIGR00229">
    <property type="entry name" value="sensory_box"/>
    <property type="match status" value="1"/>
</dbReference>
<dbReference type="PROSITE" id="PS50112">
    <property type="entry name" value="PAS"/>
    <property type="match status" value="1"/>
</dbReference>
<dbReference type="SMART" id="SM00086">
    <property type="entry name" value="PAC"/>
    <property type="match status" value="1"/>
</dbReference>
<proteinExistence type="predicted"/>
<dbReference type="PROSITE" id="PS50887">
    <property type="entry name" value="GGDEF"/>
    <property type="match status" value="1"/>
</dbReference>
<dbReference type="PROSITE" id="PS50883">
    <property type="entry name" value="EAL"/>
    <property type="match status" value="1"/>
</dbReference>
<keyword evidence="6" id="KW-1185">Reference proteome</keyword>
<dbReference type="CDD" id="cd01948">
    <property type="entry name" value="EAL"/>
    <property type="match status" value="1"/>
</dbReference>
<dbReference type="InterPro" id="IPR000160">
    <property type="entry name" value="GGDEF_dom"/>
</dbReference>
<evidence type="ECO:0000313" key="5">
    <source>
        <dbReference type="EMBL" id="TDQ05402.1"/>
    </source>
</evidence>
<dbReference type="InterPro" id="IPR001610">
    <property type="entry name" value="PAC"/>
</dbReference>
<reference evidence="5 6" key="1">
    <citation type="submission" date="2019-03" db="EMBL/GenBank/DDBJ databases">
        <title>Genomic Encyclopedia of Type Strains, Phase IV (KMG-IV): sequencing the most valuable type-strain genomes for metagenomic binning, comparative biology and taxonomic classification.</title>
        <authorList>
            <person name="Goeker M."/>
        </authorList>
    </citation>
    <scope>NUCLEOTIDE SEQUENCE [LARGE SCALE GENOMIC DNA]</scope>
    <source>
        <strain evidence="5 6">DSM 45361</strain>
    </source>
</reference>
<evidence type="ECO:0000259" key="2">
    <source>
        <dbReference type="PROSITE" id="PS50113"/>
    </source>
</evidence>
<dbReference type="PROSITE" id="PS50113">
    <property type="entry name" value="PAC"/>
    <property type="match status" value="1"/>
</dbReference>
<dbReference type="InterPro" id="IPR052155">
    <property type="entry name" value="Biofilm_reg_signaling"/>
</dbReference>
<dbReference type="Gene3D" id="3.20.20.450">
    <property type="entry name" value="EAL domain"/>
    <property type="match status" value="1"/>
</dbReference>
<dbReference type="SUPFAM" id="SSF55073">
    <property type="entry name" value="Nucleotide cyclase"/>
    <property type="match status" value="1"/>
</dbReference>
<dbReference type="PANTHER" id="PTHR44757:SF2">
    <property type="entry name" value="BIOFILM ARCHITECTURE MAINTENANCE PROTEIN MBAA"/>
    <property type="match status" value="1"/>
</dbReference>
<dbReference type="SMART" id="SM00091">
    <property type="entry name" value="PAS"/>
    <property type="match status" value="1"/>
</dbReference>
<evidence type="ECO:0000259" key="3">
    <source>
        <dbReference type="PROSITE" id="PS50883"/>
    </source>
</evidence>
<dbReference type="InterPro" id="IPR000700">
    <property type="entry name" value="PAS-assoc_C"/>
</dbReference>
<dbReference type="InterPro" id="IPR035965">
    <property type="entry name" value="PAS-like_dom_sf"/>
</dbReference>
<dbReference type="InterPro" id="IPR043128">
    <property type="entry name" value="Rev_trsase/Diguanyl_cyclase"/>
</dbReference>
<dbReference type="InterPro" id="IPR001633">
    <property type="entry name" value="EAL_dom"/>
</dbReference>
<dbReference type="InterPro" id="IPR013767">
    <property type="entry name" value="PAS_fold"/>
</dbReference>
<feature type="domain" description="PAS" evidence="1">
    <location>
        <begin position="153"/>
        <end position="223"/>
    </location>
</feature>
<feature type="domain" description="PAC" evidence="2">
    <location>
        <begin position="227"/>
        <end position="279"/>
    </location>
</feature>